<evidence type="ECO:0000313" key="7">
    <source>
        <dbReference type="Proteomes" id="UP001596002"/>
    </source>
</evidence>
<dbReference type="InterPro" id="IPR020912">
    <property type="entry name" value="UPF0295"/>
</dbReference>
<proteinExistence type="predicted"/>
<keyword evidence="1" id="KW-1003">Cell membrane</keyword>
<dbReference type="Proteomes" id="UP001596002">
    <property type="component" value="Unassembled WGS sequence"/>
</dbReference>
<accession>A0ABV9Q047</accession>
<feature type="transmembrane region" description="Helical" evidence="5">
    <location>
        <begin position="9"/>
        <end position="27"/>
    </location>
</feature>
<evidence type="ECO:0000256" key="4">
    <source>
        <dbReference type="ARBA" id="ARBA00023136"/>
    </source>
</evidence>
<evidence type="ECO:0000256" key="3">
    <source>
        <dbReference type="ARBA" id="ARBA00022989"/>
    </source>
</evidence>
<keyword evidence="3 5" id="KW-1133">Transmembrane helix</keyword>
<evidence type="ECO:0000256" key="2">
    <source>
        <dbReference type="ARBA" id="ARBA00022692"/>
    </source>
</evidence>
<comment type="caution">
    <text evidence="6">The sequence shown here is derived from an EMBL/GenBank/DDBJ whole genome shotgun (WGS) entry which is preliminary data.</text>
</comment>
<keyword evidence="7" id="KW-1185">Reference proteome</keyword>
<sequence>MKLVRLRNLAIGLIFGAFLLMYLGVFVKSLLPYFFVVGLVMITVSIGIYFRMGAISMRIPQVQCPNCGKNTKVLGREDGCMFCRTPIRLDEDGQLLL</sequence>
<name>A0ABV9Q047_9BACL</name>
<gene>
    <name evidence="6" type="ORF">ACFO8Q_09750</name>
</gene>
<protein>
    <submittedName>
        <fullName evidence="6">DUF2614 family zinc ribbon-containing protein</fullName>
    </submittedName>
</protein>
<feature type="transmembrane region" description="Helical" evidence="5">
    <location>
        <begin position="33"/>
        <end position="50"/>
    </location>
</feature>
<keyword evidence="2 5" id="KW-0812">Transmembrane</keyword>
<dbReference type="NCBIfam" id="NF002796">
    <property type="entry name" value="PRK02935.1"/>
    <property type="match status" value="1"/>
</dbReference>
<dbReference type="RefSeq" id="WP_380025567.1">
    <property type="nucleotide sequence ID" value="NZ_JBHSHC010000080.1"/>
</dbReference>
<evidence type="ECO:0000256" key="5">
    <source>
        <dbReference type="SAM" id="Phobius"/>
    </source>
</evidence>
<dbReference type="EMBL" id="JBHSHC010000080">
    <property type="protein sequence ID" value="MFC4767644.1"/>
    <property type="molecule type" value="Genomic_DNA"/>
</dbReference>
<evidence type="ECO:0000313" key="6">
    <source>
        <dbReference type="EMBL" id="MFC4767644.1"/>
    </source>
</evidence>
<dbReference type="Pfam" id="PF11023">
    <property type="entry name" value="DUF2614"/>
    <property type="match status" value="1"/>
</dbReference>
<organism evidence="6 7">
    <name type="scientific">Effusibacillus consociatus</name>
    <dbReference type="NCBI Taxonomy" id="1117041"/>
    <lineage>
        <taxon>Bacteria</taxon>
        <taxon>Bacillati</taxon>
        <taxon>Bacillota</taxon>
        <taxon>Bacilli</taxon>
        <taxon>Bacillales</taxon>
        <taxon>Alicyclobacillaceae</taxon>
        <taxon>Effusibacillus</taxon>
    </lineage>
</organism>
<evidence type="ECO:0000256" key="1">
    <source>
        <dbReference type="ARBA" id="ARBA00022475"/>
    </source>
</evidence>
<keyword evidence="4 5" id="KW-0472">Membrane</keyword>
<reference evidence="7" key="1">
    <citation type="journal article" date="2019" name="Int. J. Syst. Evol. Microbiol.">
        <title>The Global Catalogue of Microorganisms (GCM) 10K type strain sequencing project: providing services to taxonomists for standard genome sequencing and annotation.</title>
        <authorList>
            <consortium name="The Broad Institute Genomics Platform"/>
            <consortium name="The Broad Institute Genome Sequencing Center for Infectious Disease"/>
            <person name="Wu L."/>
            <person name="Ma J."/>
        </authorList>
    </citation>
    <scope>NUCLEOTIDE SEQUENCE [LARGE SCALE GENOMIC DNA]</scope>
    <source>
        <strain evidence="7">WYCCWR 12678</strain>
    </source>
</reference>